<name>A0A9X0AGS6_9HELO</name>
<evidence type="ECO:0000313" key="1">
    <source>
        <dbReference type="EMBL" id="KAJ8060658.1"/>
    </source>
</evidence>
<proteinExistence type="predicted"/>
<reference evidence="1" key="1">
    <citation type="submission" date="2022-11" db="EMBL/GenBank/DDBJ databases">
        <title>Genome Resource of Sclerotinia nivalis Strain SnTB1, a Plant Pathogen Isolated from American Ginseng.</title>
        <authorList>
            <person name="Fan S."/>
        </authorList>
    </citation>
    <scope>NUCLEOTIDE SEQUENCE</scope>
    <source>
        <strain evidence="1">SnTB1</strain>
    </source>
</reference>
<gene>
    <name evidence="1" type="ORF">OCU04_010966</name>
</gene>
<keyword evidence="2" id="KW-1185">Reference proteome</keyword>
<accession>A0A9X0AGS6</accession>
<protein>
    <submittedName>
        <fullName evidence="1">Uncharacterized protein</fullName>
    </submittedName>
</protein>
<dbReference type="Proteomes" id="UP001152300">
    <property type="component" value="Unassembled WGS sequence"/>
</dbReference>
<organism evidence="1 2">
    <name type="scientific">Sclerotinia nivalis</name>
    <dbReference type="NCBI Taxonomy" id="352851"/>
    <lineage>
        <taxon>Eukaryota</taxon>
        <taxon>Fungi</taxon>
        <taxon>Dikarya</taxon>
        <taxon>Ascomycota</taxon>
        <taxon>Pezizomycotina</taxon>
        <taxon>Leotiomycetes</taxon>
        <taxon>Helotiales</taxon>
        <taxon>Sclerotiniaceae</taxon>
        <taxon>Sclerotinia</taxon>
    </lineage>
</organism>
<dbReference type="EMBL" id="JAPEIS010000013">
    <property type="protein sequence ID" value="KAJ8060658.1"/>
    <property type="molecule type" value="Genomic_DNA"/>
</dbReference>
<evidence type="ECO:0000313" key="2">
    <source>
        <dbReference type="Proteomes" id="UP001152300"/>
    </source>
</evidence>
<sequence>MRDFVNKVNHTAFYRYFELINHGKVSIARAITFADEQVERWKLCPLSAFRSAATRMMEQMEHAQAKEAKRKKIPISMTAEGKQDYFDDVIQSRLQEHSQVLVMIRDAYSLSLNLSEKAWKELSKGIADSGQEPFDKRECHEVF</sequence>
<comment type="caution">
    <text evidence="1">The sequence shown here is derived from an EMBL/GenBank/DDBJ whole genome shotgun (WGS) entry which is preliminary data.</text>
</comment>
<dbReference type="AlphaFoldDB" id="A0A9X0AGS6"/>